<feature type="transmembrane region" description="Helical" evidence="7">
    <location>
        <begin position="375"/>
        <end position="394"/>
    </location>
</feature>
<evidence type="ECO:0000256" key="2">
    <source>
        <dbReference type="ARBA" id="ARBA00022448"/>
    </source>
</evidence>
<reference evidence="9" key="1">
    <citation type="submission" date="2020-11" db="EMBL/GenBank/DDBJ databases">
        <title>Chlorella ohadii genome sequencing and assembly.</title>
        <authorList>
            <person name="Murik O."/>
            <person name="Treves H."/>
            <person name="Kedem I."/>
            <person name="Shotland Y."/>
            <person name="Kaplan A."/>
        </authorList>
    </citation>
    <scope>NUCLEOTIDE SEQUENCE</scope>
    <source>
        <strain evidence="9">1</strain>
    </source>
</reference>
<organism evidence="9 10">
    <name type="scientific">Chlorella ohadii</name>
    <dbReference type="NCBI Taxonomy" id="2649997"/>
    <lineage>
        <taxon>Eukaryota</taxon>
        <taxon>Viridiplantae</taxon>
        <taxon>Chlorophyta</taxon>
        <taxon>core chlorophytes</taxon>
        <taxon>Trebouxiophyceae</taxon>
        <taxon>Chlorellales</taxon>
        <taxon>Chlorellaceae</taxon>
        <taxon>Chlorella clade</taxon>
        <taxon>Chlorella</taxon>
    </lineage>
</organism>
<keyword evidence="10" id="KW-1185">Reference proteome</keyword>
<evidence type="ECO:0000256" key="5">
    <source>
        <dbReference type="ARBA" id="ARBA00022989"/>
    </source>
</evidence>
<dbReference type="PANTHER" id="PTHR48017">
    <property type="entry name" value="OS05G0424000 PROTEIN-RELATED"/>
    <property type="match status" value="1"/>
</dbReference>
<comment type="caution">
    <text evidence="9">The sequence shown here is derived from an EMBL/GenBank/DDBJ whole genome shotgun (WGS) entry which is preliminary data.</text>
</comment>
<dbReference type="GO" id="GO:0006865">
    <property type="term" value="P:amino acid transport"/>
    <property type="evidence" value="ECO:0007669"/>
    <property type="project" value="UniProtKB-KW"/>
</dbReference>
<evidence type="ECO:0000313" key="10">
    <source>
        <dbReference type="Proteomes" id="UP001205105"/>
    </source>
</evidence>
<gene>
    <name evidence="9" type="ORF">COHA_003665</name>
</gene>
<proteinExistence type="predicted"/>
<feature type="domain" description="Amino acid transporter transmembrane" evidence="8">
    <location>
        <begin position="5"/>
        <end position="424"/>
    </location>
</feature>
<sequence length="441" mass="47790">MVYCVNGVEHARYHHAVKRILGKWSSVILASFQILNMSLITIAYTITGALSMKAIATFACSINGIDNCWNQTWKLTLLFSASQVFLSQVPNLESAWWVSTLGAVTSLFYCIVALVLGLVYSGAHAGSVGGIQTTQANKAFGILNALGNIAFSYNFSLILLEIQDTMKQPPSAVVQMRKAVNVSVTGAFCFYLSVAVAGYVSLGNSVPGMVLEGFPDAPIGLMIAANVAILLHMVSAYQVYAQPLFDMCVGYSAPLCLKAIILRRKGLKPTGAITDTKKTEGWSEPVRISARAGSGGPTGTAPRSSLTRFSQGLHRLSQTAGMYHLDTGLTNETVPLNDENYLVPLWQRLIVRTAYVCFTAILGCVLPFFGSIIGLVGALTYHPLSIGFPFMMYYKVYRPRRAIKNIMLTVGIVMLFVSAAATVGAFRNIIIGWQNFKLFGD</sequence>
<comment type="subcellular location">
    <subcellularLocation>
        <location evidence="1">Membrane</location>
    </subcellularLocation>
</comment>
<dbReference type="EMBL" id="JADXDR010000049">
    <property type="protein sequence ID" value="KAI7842736.1"/>
    <property type="molecule type" value="Genomic_DNA"/>
</dbReference>
<dbReference type="AlphaFoldDB" id="A0AAD5H3N7"/>
<keyword evidence="4" id="KW-0029">Amino-acid transport</keyword>
<evidence type="ECO:0000256" key="3">
    <source>
        <dbReference type="ARBA" id="ARBA00022692"/>
    </source>
</evidence>
<feature type="transmembrane region" description="Helical" evidence="7">
    <location>
        <begin position="95"/>
        <end position="120"/>
    </location>
</feature>
<protein>
    <recommendedName>
        <fullName evidence="8">Amino acid transporter transmembrane domain-containing protein</fullName>
    </recommendedName>
</protein>
<evidence type="ECO:0000259" key="8">
    <source>
        <dbReference type="Pfam" id="PF01490"/>
    </source>
</evidence>
<dbReference type="GO" id="GO:0016020">
    <property type="term" value="C:membrane"/>
    <property type="evidence" value="ECO:0007669"/>
    <property type="project" value="UniProtKB-SubCell"/>
</dbReference>
<evidence type="ECO:0000256" key="4">
    <source>
        <dbReference type="ARBA" id="ARBA00022970"/>
    </source>
</evidence>
<dbReference type="InterPro" id="IPR013057">
    <property type="entry name" value="AA_transpt_TM"/>
</dbReference>
<feature type="transmembrane region" description="Helical" evidence="7">
    <location>
        <begin position="219"/>
        <end position="237"/>
    </location>
</feature>
<dbReference type="Pfam" id="PF01490">
    <property type="entry name" value="Aa_trans"/>
    <property type="match status" value="1"/>
</dbReference>
<accession>A0AAD5H3N7</accession>
<evidence type="ECO:0000256" key="1">
    <source>
        <dbReference type="ARBA" id="ARBA00004370"/>
    </source>
</evidence>
<keyword evidence="3 7" id="KW-0812">Transmembrane</keyword>
<keyword evidence="2" id="KW-0813">Transport</keyword>
<evidence type="ECO:0000256" key="6">
    <source>
        <dbReference type="ARBA" id="ARBA00023136"/>
    </source>
</evidence>
<keyword evidence="6 7" id="KW-0472">Membrane</keyword>
<feature type="transmembrane region" description="Helical" evidence="7">
    <location>
        <begin position="349"/>
        <end position="369"/>
    </location>
</feature>
<feature type="transmembrane region" description="Helical" evidence="7">
    <location>
        <begin position="140"/>
        <end position="160"/>
    </location>
</feature>
<dbReference type="Proteomes" id="UP001205105">
    <property type="component" value="Unassembled WGS sequence"/>
</dbReference>
<evidence type="ECO:0000313" key="9">
    <source>
        <dbReference type="EMBL" id="KAI7842736.1"/>
    </source>
</evidence>
<keyword evidence="5 7" id="KW-1133">Transmembrane helix</keyword>
<feature type="transmembrane region" description="Helical" evidence="7">
    <location>
        <begin position="24"/>
        <end position="46"/>
    </location>
</feature>
<feature type="transmembrane region" description="Helical" evidence="7">
    <location>
        <begin position="180"/>
        <end position="199"/>
    </location>
</feature>
<feature type="transmembrane region" description="Helical" evidence="7">
    <location>
        <begin position="406"/>
        <end position="430"/>
    </location>
</feature>
<evidence type="ECO:0000256" key="7">
    <source>
        <dbReference type="SAM" id="Phobius"/>
    </source>
</evidence>
<name>A0AAD5H3N7_9CHLO</name>